<proteinExistence type="predicted"/>
<comment type="caution">
    <text evidence="1">The sequence shown here is derived from an EMBL/GenBank/DDBJ whole genome shotgun (WGS) entry which is preliminary data.</text>
</comment>
<organism evidence="1 2">
    <name type="scientific">Luteibacter rhizovicinus</name>
    <dbReference type="NCBI Taxonomy" id="242606"/>
    <lineage>
        <taxon>Bacteria</taxon>
        <taxon>Pseudomonadati</taxon>
        <taxon>Pseudomonadota</taxon>
        <taxon>Gammaproteobacteria</taxon>
        <taxon>Lysobacterales</taxon>
        <taxon>Rhodanobacteraceae</taxon>
        <taxon>Luteibacter</taxon>
    </lineage>
</organism>
<evidence type="ECO:0000313" key="2">
    <source>
        <dbReference type="Proteomes" id="UP000295645"/>
    </source>
</evidence>
<name>A0A4R3YML5_9GAMM</name>
<dbReference type="EMBL" id="SMCS01000007">
    <property type="protein sequence ID" value="TCV92334.1"/>
    <property type="molecule type" value="Genomic_DNA"/>
</dbReference>
<accession>A0A4R3YML5</accession>
<gene>
    <name evidence="1" type="ORF">EC912_10740</name>
</gene>
<keyword evidence="2" id="KW-1185">Reference proteome</keyword>
<dbReference type="AlphaFoldDB" id="A0A4R3YML5"/>
<dbReference type="RefSeq" id="WP_165973637.1">
    <property type="nucleotide sequence ID" value="NZ_SMCS01000007.1"/>
</dbReference>
<evidence type="ECO:0000313" key="1">
    <source>
        <dbReference type="EMBL" id="TCV92334.1"/>
    </source>
</evidence>
<sequence>MASMFTGLAFLHGHITNRELLWSLAKAENDREAAKAAEKAAPCPDPTDCMIGPRHAC</sequence>
<dbReference type="Proteomes" id="UP000295645">
    <property type="component" value="Unassembled WGS sequence"/>
</dbReference>
<reference evidence="1 2" key="1">
    <citation type="submission" date="2019-03" db="EMBL/GenBank/DDBJ databases">
        <title>Above-ground endophytic microbial communities from plants in different locations in the United States.</title>
        <authorList>
            <person name="Frank C."/>
        </authorList>
    </citation>
    <scope>NUCLEOTIDE SEQUENCE [LARGE SCALE GENOMIC DNA]</scope>
    <source>
        <strain evidence="1 2">LP_13_YM</strain>
    </source>
</reference>
<protein>
    <submittedName>
        <fullName evidence="1">Uncharacterized protein</fullName>
    </submittedName>
</protein>